<dbReference type="GO" id="GO:0016705">
    <property type="term" value="F:oxidoreductase activity, acting on paired donors, with incorporation or reduction of molecular oxygen"/>
    <property type="evidence" value="ECO:0007669"/>
    <property type="project" value="UniProtKB-ARBA"/>
</dbReference>
<reference evidence="6" key="1">
    <citation type="submission" date="2020-02" db="EMBL/GenBank/DDBJ databases">
        <authorList>
            <person name="Meier V. D."/>
        </authorList>
    </citation>
    <scope>NUCLEOTIDE SEQUENCE</scope>
    <source>
        <strain evidence="6">AVDCRST_MAG77</strain>
    </source>
</reference>
<accession>A0A6J4JMY2</accession>
<dbReference type="Pfam" id="PF00355">
    <property type="entry name" value="Rieske"/>
    <property type="match status" value="1"/>
</dbReference>
<evidence type="ECO:0000313" key="6">
    <source>
        <dbReference type="EMBL" id="CAA9282658.1"/>
    </source>
</evidence>
<dbReference type="EMBL" id="CADCTC010000210">
    <property type="protein sequence ID" value="CAA9282658.1"/>
    <property type="molecule type" value="Genomic_DNA"/>
</dbReference>
<dbReference type="GO" id="GO:0051537">
    <property type="term" value="F:2 iron, 2 sulfur cluster binding"/>
    <property type="evidence" value="ECO:0007669"/>
    <property type="project" value="UniProtKB-KW"/>
</dbReference>
<dbReference type="InterPro" id="IPR036922">
    <property type="entry name" value="Rieske_2Fe-2S_sf"/>
</dbReference>
<organism evidence="6">
    <name type="scientific">uncultured Chloroflexota bacterium</name>
    <dbReference type="NCBI Taxonomy" id="166587"/>
    <lineage>
        <taxon>Bacteria</taxon>
        <taxon>Bacillati</taxon>
        <taxon>Chloroflexota</taxon>
        <taxon>environmental samples</taxon>
    </lineage>
</organism>
<evidence type="ECO:0000259" key="5">
    <source>
        <dbReference type="PROSITE" id="PS51296"/>
    </source>
</evidence>
<keyword evidence="4" id="KW-0411">Iron-sulfur</keyword>
<feature type="domain" description="Rieske" evidence="5">
    <location>
        <begin position="9"/>
        <end position="119"/>
    </location>
</feature>
<evidence type="ECO:0000256" key="3">
    <source>
        <dbReference type="ARBA" id="ARBA00023004"/>
    </source>
</evidence>
<evidence type="ECO:0000256" key="4">
    <source>
        <dbReference type="ARBA" id="ARBA00023014"/>
    </source>
</evidence>
<dbReference type="PANTHER" id="PTHR21496:SF23">
    <property type="entry name" value="3-PHENYLPROPIONATE_CINNAMIC ACID DIOXYGENASE FERREDOXIN SUBUNIT"/>
    <property type="match status" value="1"/>
</dbReference>
<dbReference type="PROSITE" id="PS51296">
    <property type="entry name" value="RIESKE"/>
    <property type="match status" value="1"/>
</dbReference>
<keyword evidence="1" id="KW-0001">2Fe-2S</keyword>
<dbReference type="AlphaFoldDB" id="A0A6J4JMY2"/>
<keyword evidence="3" id="KW-0408">Iron</keyword>
<sequence length="121" mass="13133">MAQTGRARYAVALAEEIPPGGRKVVEVAGKSVGVFNVHGTYVAVLNVCPHELIPICAGWVGGTTLPSAPGEWRWGREGEILSCPMHGWEFDLLTGKALAHRRKHLKLYPVVVEDGTVYVMV</sequence>
<name>A0A6J4JMY2_9CHLR</name>
<dbReference type="GO" id="GO:0004497">
    <property type="term" value="F:monooxygenase activity"/>
    <property type="evidence" value="ECO:0007669"/>
    <property type="project" value="UniProtKB-ARBA"/>
</dbReference>
<keyword evidence="2" id="KW-0479">Metal-binding</keyword>
<proteinExistence type="predicted"/>
<evidence type="ECO:0000256" key="2">
    <source>
        <dbReference type="ARBA" id="ARBA00022723"/>
    </source>
</evidence>
<dbReference type="Gene3D" id="2.102.10.10">
    <property type="entry name" value="Rieske [2Fe-2S] iron-sulphur domain"/>
    <property type="match status" value="1"/>
</dbReference>
<protein>
    <recommendedName>
        <fullName evidence="5">Rieske domain-containing protein</fullName>
    </recommendedName>
</protein>
<dbReference type="PANTHER" id="PTHR21496">
    <property type="entry name" value="FERREDOXIN-RELATED"/>
    <property type="match status" value="1"/>
</dbReference>
<dbReference type="SUPFAM" id="SSF50022">
    <property type="entry name" value="ISP domain"/>
    <property type="match status" value="1"/>
</dbReference>
<evidence type="ECO:0000256" key="1">
    <source>
        <dbReference type="ARBA" id="ARBA00022714"/>
    </source>
</evidence>
<dbReference type="GO" id="GO:0046872">
    <property type="term" value="F:metal ion binding"/>
    <property type="evidence" value="ECO:0007669"/>
    <property type="project" value="UniProtKB-KW"/>
</dbReference>
<gene>
    <name evidence="6" type="ORF">AVDCRST_MAG77-3933</name>
</gene>
<dbReference type="InterPro" id="IPR017941">
    <property type="entry name" value="Rieske_2Fe-2S"/>
</dbReference>